<reference evidence="2" key="1">
    <citation type="journal article" date="2019" name="Int. J. Syst. Evol. Microbiol.">
        <title>The Global Catalogue of Microorganisms (GCM) 10K type strain sequencing project: providing services to taxonomists for standard genome sequencing and annotation.</title>
        <authorList>
            <consortium name="The Broad Institute Genomics Platform"/>
            <consortium name="The Broad Institute Genome Sequencing Center for Infectious Disease"/>
            <person name="Wu L."/>
            <person name="Ma J."/>
        </authorList>
    </citation>
    <scope>NUCLEOTIDE SEQUENCE [LARGE SCALE GENOMIC DNA]</scope>
    <source>
        <strain evidence="2">CCUG 53903</strain>
    </source>
</reference>
<keyword evidence="2" id="KW-1185">Reference proteome</keyword>
<protein>
    <recommendedName>
        <fullName evidence="3">SUKH-4 immunity protein of toxin-antitoxin system</fullName>
    </recommendedName>
</protein>
<sequence length="198" mass="22594">MIDHYRALFQRYGWLEDRLRWIVVRPLDEELTVDDLLWRLNGGRDPEHRVVRHPREAPSLEDRPLFFLFEDAGAWGLFEFGHGFVLPDDALAELSEGARLWMTSWHFNGGWTLLYAADGRIRAWTRDFVFTEFRSEDGDPSVLAGFRGMLDGLGPEDFQGRRAAALAFIEESAGLRLEGDWLDADEATAIILDGPSVA</sequence>
<evidence type="ECO:0000313" key="1">
    <source>
        <dbReference type="EMBL" id="MFC5832076.1"/>
    </source>
</evidence>
<accession>A0ABW1D605</accession>
<name>A0ABW1D605_9ACTN</name>
<comment type="caution">
    <text evidence="1">The sequence shown here is derived from an EMBL/GenBank/DDBJ whole genome shotgun (WGS) entry which is preliminary data.</text>
</comment>
<proteinExistence type="predicted"/>
<dbReference type="RefSeq" id="WP_379521532.1">
    <property type="nucleotide sequence ID" value="NZ_JBHSPA010000073.1"/>
</dbReference>
<organism evidence="1 2">
    <name type="scientific">Nonomuraea insulae</name>
    <dbReference type="NCBI Taxonomy" id="1616787"/>
    <lineage>
        <taxon>Bacteria</taxon>
        <taxon>Bacillati</taxon>
        <taxon>Actinomycetota</taxon>
        <taxon>Actinomycetes</taxon>
        <taxon>Streptosporangiales</taxon>
        <taxon>Streptosporangiaceae</taxon>
        <taxon>Nonomuraea</taxon>
    </lineage>
</organism>
<dbReference type="Proteomes" id="UP001596058">
    <property type="component" value="Unassembled WGS sequence"/>
</dbReference>
<evidence type="ECO:0008006" key="3">
    <source>
        <dbReference type="Google" id="ProtNLM"/>
    </source>
</evidence>
<evidence type="ECO:0000313" key="2">
    <source>
        <dbReference type="Proteomes" id="UP001596058"/>
    </source>
</evidence>
<dbReference type="EMBL" id="JBHSPA010000073">
    <property type="protein sequence ID" value="MFC5832076.1"/>
    <property type="molecule type" value="Genomic_DNA"/>
</dbReference>
<gene>
    <name evidence="1" type="ORF">ACFPZ3_50215</name>
</gene>